<dbReference type="AlphaFoldDB" id="A0A512BEV8"/>
<dbReference type="Proteomes" id="UP000321513">
    <property type="component" value="Unassembled WGS sequence"/>
</dbReference>
<protein>
    <submittedName>
        <fullName evidence="2">Uncharacterized protein</fullName>
    </submittedName>
</protein>
<reference evidence="2 3" key="1">
    <citation type="submission" date="2019-07" db="EMBL/GenBank/DDBJ databases">
        <title>Whole genome shotgun sequence of Segetibacter aerophilus NBRC 106135.</title>
        <authorList>
            <person name="Hosoyama A."/>
            <person name="Uohara A."/>
            <person name="Ohji S."/>
            <person name="Ichikawa N."/>
        </authorList>
    </citation>
    <scope>NUCLEOTIDE SEQUENCE [LARGE SCALE GENOMIC DNA]</scope>
    <source>
        <strain evidence="2 3">NBRC 106135</strain>
    </source>
</reference>
<name>A0A512BEV8_9BACT</name>
<keyword evidence="3" id="KW-1185">Reference proteome</keyword>
<feature type="transmembrane region" description="Helical" evidence="1">
    <location>
        <begin position="21"/>
        <end position="36"/>
    </location>
</feature>
<keyword evidence="1" id="KW-1133">Transmembrane helix</keyword>
<evidence type="ECO:0000313" key="2">
    <source>
        <dbReference type="EMBL" id="GEO10367.1"/>
    </source>
</evidence>
<keyword evidence="1" id="KW-0812">Transmembrane</keyword>
<sequence>MLYSIGTYISGSILSFRPMRIGGGICLVLVAIAPFLDYSLQILLAAFAISISYLIPGYLLRSQYRKQKL</sequence>
<accession>A0A512BEV8</accession>
<proteinExistence type="predicted"/>
<feature type="transmembrane region" description="Helical" evidence="1">
    <location>
        <begin position="42"/>
        <end position="60"/>
    </location>
</feature>
<keyword evidence="1" id="KW-0472">Membrane</keyword>
<evidence type="ECO:0000313" key="3">
    <source>
        <dbReference type="Proteomes" id="UP000321513"/>
    </source>
</evidence>
<gene>
    <name evidence="2" type="ORF">SAE01_28630</name>
</gene>
<comment type="caution">
    <text evidence="2">The sequence shown here is derived from an EMBL/GenBank/DDBJ whole genome shotgun (WGS) entry which is preliminary data.</text>
</comment>
<organism evidence="2 3">
    <name type="scientific">Segetibacter aerophilus</name>
    <dbReference type="NCBI Taxonomy" id="670293"/>
    <lineage>
        <taxon>Bacteria</taxon>
        <taxon>Pseudomonadati</taxon>
        <taxon>Bacteroidota</taxon>
        <taxon>Chitinophagia</taxon>
        <taxon>Chitinophagales</taxon>
        <taxon>Chitinophagaceae</taxon>
        <taxon>Segetibacter</taxon>
    </lineage>
</organism>
<evidence type="ECO:0000256" key="1">
    <source>
        <dbReference type="SAM" id="Phobius"/>
    </source>
</evidence>
<dbReference type="EMBL" id="BJYT01000010">
    <property type="protein sequence ID" value="GEO10367.1"/>
    <property type="molecule type" value="Genomic_DNA"/>
</dbReference>